<dbReference type="EMBL" id="FNTB01000001">
    <property type="protein sequence ID" value="SEC65098.1"/>
    <property type="molecule type" value="Genomic_DNA"/>
</dbReference>
<keyword evidence="5 7" id="KW-1133">Transmembrane helix</keyword>
<feature type="transmembrane region" description="Helical" evidence="7">
    <location>
        <begin position="353"/>
        <end position="383"/>
    </location>
</feature>
<keyword evidence="6 7" id="KW-0472">Membrane</keyword>
<dbReference type="RefSeq" id="WP_074674425.1">
    <property type="nucleotide sequence ID" value="NZ_FNTB01000001.1"/>
</dbReference>
<comment type="subcellular location">
    <subcellularLocation>
        <location evidence="1">Cell inner membrane</location>
        <topology evidence="1">Multi-pass membrane protein</topology>
    </subcellularLocation>
</comment>
<evidence type="ECO:0000256" key="6">
    <source>
        <dbReference type="ARBA" id="ARBA00023136"/>
    </source>
</evidence>
<keyword evidence="4 7" id="KW-0812">Transmembrane</keyword>
<evidence type="ECO:0000256" key="7">
    <source>
        <dbReference type="SAM" id="Phobius"/>
    </source>
</evidence>
<dbReference type="PIRSF" id="PIRSF006066">
    <property type="entry name" value="HI0050"/>
    <property type="match status" value="1"/>
</dbReference>
<evidence type="ECO:0000256" key="2">
    <source>
        <dbReference type="ARBA" id="ARBA00022475"/>
    </source>
</evidence>
<organism evidence="9 10">
    <name type="scientific">Maribacter dokdonensis</name>
    <dbReference type="NCBI Taxonomy" id="320912"/>
    <lineage>
        <taxon>Bacteria</taxon>
        <taxon>Pseudomonadati</taxon>
        <taxon>Bacteroidota</taxon>
        <taxon>Flavobacteriia</taxon>
        <taxon>Flavobacteriales</taxon>
        <taxon>Flavobacteriaceae</taxon>
        <taxon>Maribacter</taxon>
    </lineage>
</organism>
<feature type="transmembrane region" description="Helical" evidence="7">
    <location>
        <begin position="87"/>
        <end position="110"/>
    </location>
</feature>
<sequence>MIVILLVVFVICLLLRFPIAFSLGISCMAFLIFNGTDLIIMPMKMYSGIDVFVLLSIPGFIIAGNLMNQGGLTSKIIKFCNHLIGHVPGGLALANIGSSMLFAGISGTAISDTASIGSVMIPAMKKEGYDADFACAVTASSSTVGPIIPPSVPMIIAATLSGLSVGKLFLAGALPGLLLGVAMLALTYYIAKKRKYPKYKRSSFKQIFTGFIDTFWSLLMTFIILFGIIGGVFTPTEASIIAVLYAFLVGTFVYKRLNFKKTMAILIDAMKTSASLMVLIGFANLFGYILVSEKVPHEISNMILGFSDNKYVVLLLINLLLILVGTFMETIAALLILFPILLKVALSVDIDPIHFAIIALLNLIIGLTTPPLGVCLFVASGIGKVPLEKVSKANLPYLGISFLVLIFITLFPQITLFLPDLFMGD</sequence>
<dbReference type="GO" id="GO:0005886">
    <property type="term" value="C:plasma membrane"/>
    <property type="evidence" value="ECO:0007669"/>
    <property type="project" value="UniProtKB-SubCell"/>
</dbReference>
<feature type="transmembrane region" description="Helical" evidence="7">
    <location>
        <begin position="238"/>
        <end position="254"/>
    </location>
</feature>
<feature type="transmembrane region" description="Helical" evidence="7">
    <location>
        <begin position="45"/>
        <end position="67"/>
    </location>
</feature>
<feature type="transmembrane region" description="Helical" evidence="7">
    <location>
        <begin position="274"/>
        <end position="291"/>
    </location>
</feature>
<dbReference type="GO" id="GO:0022857">
    <property type="term" value="F:transmembrane transporter activity"/>
    <property type="evidence" value="ECO:0007669"/>
    <property type="project" value="TreeGrafter"/>
</dbReference>
<protein>
    <submittedName>
        <fullName evidence="9">TRAP transporter, DctM subunit</fullName>
    </submittedName>
</protein>
<proteinExistence type="predicted"/>
<dbReference type="Pfam" id="PF06808">
    <property type="entry name" value="DctM"/>
    <property type="match status" value="1"/>
</dbReference>
<dbReference type="Proteomes" id="UP000183038">
    <property type="component" value="Unassembled WGS sequence"/>
</dbReference>
<evidence type="ECO:0000256" key="3">
    <source>
        <dbReference type="ARBA" id="ARBA00022519"/>
    </source>
</evidence>
<dbReference type="OrthoDB" id="9785600at2"/>
<feature type="transmembrane region" description="Helical" evidence="7">
    <location>
        <begin position="395"/>
        <end position="418"/>
    </location>
</feature>
<name>A0A1H4U9H1_9FLAO</name>
<feature type="transmembrane region" description="Helical" evidence="7">
    <location>
        <begin position="211"/>
        <end position="232"/>
    </location>
</feature>
<feature type="transmembrane region" description="Helical" evidence="7">
    <location>
        <begin position="311"/>
        <end position="341"/>
    </location>
</feature>
<keyword evidence="3" id="KW-0997">Cell inner membrane</keyword>
<dbReference type="InterPro" id="IPR010656">
    <property type="entry name" value="DctM"/>
</dbReference>
<evidence type="ECO:0000259" key="8">
    <source>
        <dbReference type="Pfam" id="PF06808"/>
    </source>
</evidence>
<keyword evidence="2" id="KW-1003">Cell membrane</keyword>
<evidence type="ECO:0000256" key="5">
    <source>
        <dbReference type="ARBA" id="ARBA00022989"/>
    </source>
</evidence>
<evidence type="ECO:0000313" key="10">
    <source>
        <dbReference type="Proteomes" id="UP000183038"/>
    </source>
</evidence>
<evidence type="ECO:0000256" key="4">
    <source>
        <dbReference type="ARBA" id="ARBA00022692"/>
    </source>
</evidence>
<feature type="transmembrane region" description="Helical" evidence="7">
    <location>
        <begin position="6"/>
        <end position="33"/>
    </location>
</feature>
<reference evidence="9 10" key="1">
    <citation type="submission" date="2016-10" db="EMBL/GenBank/DDBJ databases">
        <authorList>
            <person name="de Groot N.N."/>
        </authorList>
    </citation>
    <scope>NUCLEOTIDE SEQUENCE [LARGE SCALE GENOMIC DNA]</scope>
    <source>
        <strain evidence="9 10">MAR_2009_71</strain>
    </source>
</reference>
<evidence type="ECO:0000313" key="9">
    <source>
        <dbReference type="EMBL" id="SEC65098.1"/>
    </source>
</evidence>
<dbReference type="InterPro" id="IPR004681">
    <property type="entry name" value="TRAP_DctM"/>
</dbReference>
<dbReference type="AlphaFoldDB" id="A0A1H4U9H1"/>
<dbReference type="NCBIfam" id="TIGR00786">
    <property type="entry name" value="dctM"/>
    <property type="match status" value="1"/>
</dbReference>
<dbReference type="PANTHER" id="PTHR33362:SF3">
    <property type="entry name" value="SIALIC ACID TRAP TRANSPORTER PERMEASE PROTEIN SIAT"/>
    <property type="match status" value="1"/>
</dbReference>
<gene>
    <name evidence="9" type="ORF">SAMN05192540_3713</name>
</gene>
<feature type="domain" description="TRAP C4-dicarboxylate transport system permease DctM subunit" evidence="8">
    <location>
        <begin position="6"/>
        <end position="414"/>
    </location>
</feature>
<dbReference type="PANTHER" id="PTHR33362">
    <property type="entry name" value="SIALIC ACID TRAP TRANSPORTER PERMEASE PROTEIN SIAT-RELATED"/>
    <property type="match status" value="1"/>
</dbReference>
<feature type="transmembrane region" description="Helical" evidence="7">
    <location>
        <begin position="168"/>
        <end position="191"/>
    </location>
</feature>
<evidence type="ECO:0000256" key="1">
    <source>
        <dbReference type="ARBA" id="ARBA00004429"/>
    </source>
</evidence>
<accession>A0A1H4U9H1</accession>